<dbReference type="PANTHER" id="PTHR34388:SF1">
    <property type="entry name" value="DNA POLYMERASE III SUBUNIT DELTA"/>
    <property type="match status" value="1"/>
</dbReference>
<organism evidence="8 9">
    <name type="scientific">Sulfuricurvum kujiense</name>
    <dbReference type="NCBI Taxonomy" id="148813"/>
    <lineage>
        <taxon>Bacteria</taxon>
        <taxon>Pseudomonadati</taxon>
        <taxon>Campylobacterota</taxon>
        <taxon>Epsilonproteobacteria</taxon>
        <taxon>Campylobacterales</taxon>
        <taxon>Sulfurimonadaceae</taxon>
        <taxon>Sulfuricurvum</taxon>
    </lineage>
</organism>
<dbReference type="GO" id="GO:0003677">
    <property type="term" value="F:DNA binding"/>
    <property type="evidence" value="ECO:0007669"/>
    <property type="project" value="InterPro"/>
</dbReference>
<dbReference type="Proteomes" id="UP000228859">
    <property type="component" value="Unassembled WGS sequence"/>
</dbReference>
<dbReference type="InterPro" id="IPR008921">
    <property type="entry name" value="DNA_pol3_clamp-load_cplx_C"/>
</dbReference>
<evidence type="ECO:0000256" key="7">
    <source>
        <dbReference type="ARBA" id="ARBA00049244"/>
    </source>
</evidence>
<dbReference type="SUPFAM" id="SSF48019">
    <property type="entry name" value="post-AAA+ oligomerization domain-like"/>
    <property type="match status" value="1"/>
</dbReference>
<dbReference type="PANTHER" id="PTHR34388">
    <property type="entry name" value="DNA POLYMERASE III SUBUNIT DELTA"/>
    <property type="match status" value="1"/>
</dbReference>
<dbReference type="EC" id="2.7.7.7" evidence="1"/>
<evidence type="ECO:0000256" key="4">
    <source>
        <dbReference type="ARBA" id="ARBA00022705"/>
    </source>
</evidence>
<dbReference type="Gene3D" id="1.20.272.10">
    <property type="match status" value="1"/>
</dbReference>
<dbReference type="NCBIfam" id="TIGR01128">
    <property type="entry name" value="holA"/>
    <property type="match status" value="1"/>
</dbReference>
<comment type="caution">
    <text evidence="8">The sequence shown here is derived from an EMBL/GenBank/DDBJ whole genome shotgun (WGS) entry which is preliminary data.</text>
</comment>
<evidence type="ECO:0000256" key="5">
    <source>
        <dbReference type="ARBA" id="ARBA00022932"/>
    </source>
</evidence>
<dbReference type="Gene3D" id="3.40.50.300">
    <property type="entry name" value="P-loop containing nucleotide triphosphate hydrolases"/>
    <property type="match status" value="1"/>
</dbReference>
<gene>
    <name evidence="8" type="ORF">CFH83_02095</name>
</gene>
<evidence type="ECO:0000256" key="3">
    <source>
        <dbReference type="ARBA" id="ARBA00022695"/>
    </source>
</evidence>
<dbReference type="AlphaFoldDB" id="A0A2D3WR39"/>
<dbReference type="GO" id="GO:0006261">
    <property type="term" value="P:DNA-templated DNA replication"/>
    <property type="evidence" value="ECO:0007669"/>
    <property type="project" value="TreeGrafter"/>
</dbReference>
<proteinExistence type="inferred from homology"/>
<dbReference type="GO" id="GO:0009360">
    <property type="term" value="C:DNA polymerase III complex"/>
    <property type="evidence" value="ECO:0007669"/>
    <property type="project" value="TreeGrafter"/>
</dbReference>
<keyword evidence="4" id="KW-0235">DNA replication</keyword>
<evidence type="ECO:0000313" key="9">
    <source>
        <dbReference type="Proteomes" id="UP000228859"/>
    </source>
</evidence>
<dbReference type="InterPro" id="IPR027417">
    <property type="entry name" value="P-loop_NTPase"/>
</dbReference>
<keyword evidence="5" id="KW-0239">DNA-directed DNA polymerase</keyword>
<evidence type="ECO:0000256" key="2">
    <source>
        <dbReference type="ARBA" id="ARBA00022679"/>
    </source>
</evidence>
<protein>
    <recommendedName>
        <fullName evidence="1">DNA-directed DNA polymerase</fullName>
        <ecNumber evidence="1">2.7.7.7</ecNumber>
    </recommendedName>
</protein>
<sequence length="321" mass="35733">MNRQELDRHLQNHSAPRAMALFGESHFLIDRYAHRLAQIEGASVLSLYHDEYDFNTAKAHLSQGSLFGDQNLLIVKHEKKLPKAELDTLVELVGKNSDNTFIYCYYGEDVKGADTAFKGSHTGSVRFFHPFAAEARAIVMQEAQALGVQLDNQAAFHLLDIHNNDLALACNELSKLSILGKPIGMKEIDEHVFGLSEIKLDHFIARVIEKKEFLPSLRHLLESGENEIQLLTAISGFLTQLYLFNSAIKIHGVADSALVLGYKLPGFVEKERAALSIKISPEGYKRGINLLLDTELKMKSTGSPDQESLLLSALLKLQAIL</sequence>
<keyword evidence="3" id="KW-0548">Nucleotidyltransferase</keyword>
<evidence type="ECO:0000313" key="8">
    <source>
        <dbReference type="EMBL" id="DAB39183.1"/>
    </source>
</evidence>
<accession>A0A2D3WR39</accession>
<reference evidence="8 9" key="1">
    <citation type="journal article" date="2017" name="Front. Microbiol.">
        <title>Comparative Genomic Analysis of the Class Epsilonproteobacteria and Proposed Reclassification to Epsilonbacteraeota (phyl. nov.).</title>
        <authorList>
            <person name="Waite D.W."/>
            <person name="Vanwonterghem I."/>
            <person name="Rinke C."/>
            <person name="Parks D.H."/>
            <person name="Zhang Y."/>
            <person name="Takai K."/>
            <person name="Sievert S.M."/>
            <person name="Simon J."/>
            <person name="Campbell B.J."/>
            <person name="Hanson T.E."/>
            <person name="Woyke T."/>
            <person name="Klotz M.G."/>
            <person name="Hugenholtz P."/>
        </authorList>
    </citation>
    <scope>NUCLEOTIDE SEQUENCE [LARGE SCALE GENOMIC DNA]</scope>
    <source>
        <strain evidence="8">UBA12443</strain>
    </source>
</reference>
<dbReference type="EMBL" id="DLUI01000034">
    <property type="protein sequence ID" value="DAB39183.1"/>
    <property type="molecule type" value="Genomic_DNA"/>
</dbReference>
<name>A0A2D3WR39_9BACT</name>
<evidence type="ECO:0000256" key="1">
    <source>
        <dbReference type="ARBA" id="ARBA00012417"/>
    </source>
</evidence>
<comment type="similarity">
    <text evidence="6">Belongs to the DNA polymerase HolA subunit family.</text>
</comment>
<dbReference type="SUPFAM" id="SSF52540">
    <property type="entry name" value="P-loop containing nucleoside triphosphate hydrolases"/>
    <property type="match status" value="1"/>
</dbReference>
<evidence type="ECO:0000256" key="6">
    <source>
        <dbReference type="ARBA" id="ARBA00034754"/>
    </source>
</evidence>
<keyword evidence="2" id="KW-0808">Transferase</keyword>
<dbReference type="GO" id="GO:0003887">
    <property type="term" value="F:DNA-directed DNA polymerase activity"/>
    <property type="evidence" value="ECO:0007669"/>
    <property type="project" value="UniProtKB-KW"/>
</dbReference>
<comment type="catalytic activity">
    <reaction evidence="7">
        <text>DNA(n) + a 2'-deoxyribonucleoside 5'-triphosphate = DNA(n+1) + diphosphate</text>
        <dbReference type="Rhea" id="RHEA:22508"/>
        <dbReference type="Rhea" id="RHEA-COMP:17339"/>
        <dbReference type="Rhea" id="RHEA-COMP:17340"/>
        <dbReference type="ChEBI" id="CHEBI:33019"/>
        <dbReference type="ChEBI" id="CHEBI:61560"/>
        <dbReference type="ChEBI" id="CHEBI:173112"/>
        <dbReference type="EC" id="2.7.7.7"/>
    </reaction>
</comment>
<dbReference type="InterPro" id="IPR005790">
    <property type="entry name" value="DNA_polIII_delta"/>
</dbReference>
<dbReference type="RefSeq" id="WP_294895892.1">
    <property type="nucleotide sequence ID" value="NZ_DLUI01000034.1"/>
</dbReference>
<dbReference type="NCBIfam" id="NF006302">
    <property type="entry name" value="PRK08487.1-5"/>
    <property type="match status" value="1"/>
</dbReference>